<name>A0A7X9IJT6_9DELT</name>
<dbReference type="EMBL" id="JAAZON010000186">
    <property type="protein sequence ID" value="NMC62399.1"/>
    <property type="molecule type" value="Genomic_DNA"/>
</dbReference>
<organism evidence="1 2">
    <name type="scientific">SAR324 cluster bacterium</name>
    <dbReference type="NCBI Taxonomy" id="2024889"/>
    <lineage>
        <taxon>Bacteria</taxon>
        <taxon>Deltaproteobacteria</taxon>
        <taxon>SAR324 cluster</taxon>
    </lineage>
</organism>
<evidence type="ECO:0000313" key="1">
    <source>
        <dbReference type="EMBL" id="NMC62399.1"/>
    </source>
</evidence>
<proteinExistence type="predicted"/>
<comment type="caution">
    <text evidence="1">The sequence shown here is derived from an EMBL/GenBank/DDBJ whole genome shotgun (WGS) entry which is preliminary data.</text>
</comment>
<evidence type="ECO:0000313" key="2">
    <source>
        <dbReference type="Proteomes" id="UP000524246"/>
    </source>
</evidence>
<protein>
    <submittedName>
        <fullName evidence="1">Uncharacterized protein</fullName>
    </submittedName>
</protein>
<dbReference type="AlphaFoldDB" id="A0A7X9IJT6"/>
<reference evidence="1 2" key="1">
    <citation type="journal article" date="2020" name="Biotechnol. Biofuels">
        <title>New insights from the biogas microbiome by comprehensive genome-resolved metagenomics of nearly 1600 species originating from multiple anaerobic digesters.</title>
        <authorList>
            <person name="Campanaro S."/>
            <person name="Treu L."/>
            <person name="Rodriguez-R L.M."/>
            <person name="Kovalovszki A."/>
            <person name="Ziels R.M."/>
            <person name="Maus I."/>
            <person name="Zhu X."/>
            <person name="Kougias P.G."/>
            <person name="Basile A."/>
            <person name="Luo G."/>
            <person name="Schluter A."/>
            <person name="Konstantinidis K.T."/>
            <person name="Angelidaki I."/>
        </authorList>
    </citation>
    <scope>NUCLEOTIDE SEQUENCE [LARGE SCALE GENOMIC DNA]</scope>
    <source>
        <strain evidence="1">AS27yjCOA_65</strain>
    </source>
</reference>
<gene>
    <name evidence="1" type="ORF">GYA55_04455</name>
</gene>
<accession>A0A7X9IJT6</accession>
<dbReference type="Proteomes" id="UP000524246">
    <property type="component" value="Unassembled WGS sequence"/>
</dbReference>
<sequence length="118" mass="13419">MTDLRFIETITQDLISAIGEDGFIAPEHLKKLSHYSEQELKSIRNCYRVMTAKIKAIPRGDELLHQVLSAAENTKDPDLLSLVKKLSHIGRNDKEIKMGLRGALHCFSHSLRKNRLNP</sequence>